<evidence type="ECO:0000313" key="2">
    <source>
        <dbReference type="Proteomes" id="UP000188320"/>
    </source>
</evidence>
<feature type="non-terminal residue" evidence="1">
    <location>
        <position position="80"/>
    </location>
</feature>
<proteinExistence type="predicted"/>
<comment type="caution">
    <text evidence="1">The sequence shown here is derived from an EMBL/GenBank/DDBJ whole genome shotgun (WGS) entry which is preliminary data.</text>
</comment>
<gene>
    <name evidence="1" type="ORF">AX774_g7089</name>
</gene>
<dbReference type="AlphaFoldDB" id="A0A1R1PF17"/>
<keyword evidence="2" id="KW-1185">Reference proteome</keyword>
<name>A0A1R1PF17_ZANCU</name>
<protein>
    <submittedName>
        <fullName evidence="1">Uncharacterized protein</fullName>
    </submittedName>
</protein>
<accession>A0A1R1PF17</accession>
<evidence type="ECO:0000313" key="1">
    <source>
        <dbReference type="EMBL" id="OMH79493.1"/>
    </source>
</evidence>
<sequence>MNNALEFFAIILHVWSIPPPFTPTYLSALTAHSTISLCVNFVSLTSENVIAEQQTSADELDNPDPVGRFPPNKQFIPLTA</sequence>
<dbReference type="EMBL" id="LSSK01001538">
    <property type="protein sequence ID" value="OMH79493.1"/>
    <property type="molecule type" value="Genomic_DNA"/>
</dbReference>
<dbReference type="Proteomes" id="UP000188320">
    <property type="component" value="Unassembled WGS sequence"/>
</dbReference>
<organism evidence="1 2">
    <name type="scientific">Zancudomyces culisetae</name>
    <name type="common">Gut fungus</name>
    <name type="synonym">Smittium culisetae</name>
    <dbReference type="NCBI Taxonomy" id="1213189"/>
    <lineage>
        <taxon>Eukaryota</taxon>
        <taxon>Fungi</taxon>
        <taxon>Fungi incertae sedis</taxon>
        <taxon>Zoopagomycota</taxon>
        <taxon>Kickxellomycotina</taxon>
        <taxon>Harpellomycetes</taxon>
        <taxon>Harpellales</taxon>
        <taxon>Legeriomycetaceae</taxon>
        <taxon>Zancudomyces</taxon>
    </lineage>
</organism>
<reference evidence="2" key="1">
    <citation type="submission" date="2017-01" db="EMBL/GenBank/DDBJ databases">
        <authorList>
            <person name="Wang Y."/>
            <person name="White M."/>
            <person name="Kvist S."/>
            <person name="Moncalvo J.-M."/>
        </authorList>
    </citation>
    <scope>NUCLEOTIDE SEQUENCE [LARGE SCALE GENOMIC DNA]</scope>
    <source>
        <strain evidence="2">COL-18-3</strain>
    </source>
</reference>